<organism evidence="2 3">
    <name type="scientific">Actinoplanes oblitus</name>
    <dbReference type="NCBI Taxonomy" id="3040509"/>
    <lineage>
        <taxon>Bacteria</taxon>
        <taxon>Bacillati</taxon>
        <taxon>Actinomycetota</taxon>
        <taxon>Actinomycetes</taxon>
        <taxon>Micromonosporales</taxon>
        <taxon>Micromonosporaceae</taxon>
        <taxon>Actinoplanes</taxon>
    </lineage>
</organism>
<dbReference type="Proteomes" id="UP001240150">
    <property type="component" value="Chromosome"/>
</dbReference>
<feature type="compositionally biased region" description="Low complexity" evidence="1">
    <location>
        <begin position="127"/>
        <end position="139"/>
    </location>
</feature>
<accession>A0ABY8WLY0</accession>
<reference evidence="2 3" key="1">
    <citation type="submission" date="2023-06" db="EMBL/GenBank/DDBJ databases">
        <authorList>
            <person name="Yushchuk O."/>
            <person name="Binda E."/>
            <person name="Ruckert-Reed C."/>
            <person name="Fedorenko V."/>
            <person name="Kalinowski J."/>
            <person name="Marinelli F."/>
        </authorList>
    </citation>
    <scope>NUCLEOTIDE SEQUENCE [LARGE SCALE GENOMIC DNA]</scope>
    <source>
        <strain evidence="2 3">NRRL 3884</strain>
    </source>
</reference>
<gene>
    <name evidence="2" type="ORF">ACTOB_001396</name>
</gene>
<evidence type="ECO:0000313" key="2">
    <source>
        <dbReference type="EMBL" id="WIM97842.1"/>
    </source>
</evidence>
<evidence type="ECO:0000313" key="3">
    <source>
        <dbReference type="Proteomes" id="UP001240150"/>
    </source>
</evidence>
<dbReference type="EMBL" id="CP126980">
    <property type="protein sequence ID" value="WIM97842.1"/>
    <property type="molecule type" value="Genomic_DNA"/>
</dbReference>
<dbReference type="RefSeq" id="WP_284919236.1">
    <property type="nucleotide sequence ID" value="NZ_CP126980.1"/>
</dbReference>
<proteinExistence type="predicted"/>
<name>A0ABY8WLY0_9ACTN</name>
<protein>
    <submittedName>
        <fullName evidence="2">Uncharacterized protein</fullName>
    </submittedName>
</protein>
<keyword evidence="3" id="KW-1185">Reference proteome</keyword>
<sequence length="149" mass="16723">MKVTYTPGEGDVQIWDFDPDQVPQSQAEMIERRYGSGPGQWDAWVDDCRRGGARARKILLWHLLRQTHHTLRFEDVPDFRMGQVKVEHSLEELLTIRDRVLKSNLTTDEKDGVLAALDLEITEQMGDDAPPADVEPAEAGSGKALPNSA</sequence>
<feature type="region of interest" description="Disordered" evidence="1">
    <location>
        <begin position="124"/>
        <end position="149"/>
    </location>
</feature>
<evidence type="ECO:0000256" key="1">
    <source>
        <dbReference type="SAM" id="MobiDB-lite"/>
    </source>
</evidence>